<dbReference type="Proteomes" id="UP000051296">
    <property type="component" value="Unassembled WGS sequence"/>
</dbReference>
<feature type="transmembrane region" description="Helical" evidence="1">
    <location>
        <begin position="300"/>
        <end position="317"/>
    </location>
</feature>
<feature type="transmembrane region" description="Helical" evidence="1">
    <location>
        <begin position="177"/>
        <end position="194"/>
    </location>
</feature>
<keyword evidence="3" id="KW-1185">Reference proteome</keyword>
<protein>
    <submittedName>
        <fullName evidence="2">Polysaccharide polymerase</fullName>
    </submittedName>
</protein>
<gene>
    <name evidence="2" type="ORF">IV68_GL001154</name>
</gene>
<dbReference type="AlphaFoldDB" id="A0A0R2G0V9"/>
<proteinExistence type="predicted"/>
<dbReference type="RefSeq" id="WP_022791919.1">
    <property type="nucleotide sequence ID" value="NZ_ATUU01000004.1"/>
</dbReference>
<evidence type="ECO:0000313" key="2">
    <source>
        <dbReference type="EMBL" id="KRN31271.1"/>
    </source>
</evidence>
<feature type="transmembrane region" description="Helical" evidence="1">
    <location>
        <begin position="111"/>
        <end position="130"/>
    </location>
</feature>
<organism evidence="2 3">
    <name type="scientific">Weissella halotolerans DSM 20190</name>
    <dbReference type="NCBI Taxonomy" id="1123500"/>
    <lineage>
        <taxon>Bacteria</taxon>
        <taxon>Bacillati</taxon>
        <taxon>Bacillota</taxon>
        <taxon>Bacilli</taxon>
        <taxon>Lactobacillales</taxon>
        <taxon>Lactobacillaceae</taxon>
        <taxon>Weissella</taxon>
    </lineage>
</organism>
<evidence type="ECO:0000313" key="3">
    <source>
        <dbReference type="Proteomes" id="UP000051296"/>
    </source>
</evidence>
<feature type="transmembrane region" description="Helical" evidence="1">
    <location>
        <begin position="69"/>
        <end position="91"/>
    </location>
</feature>
<keyword evidence="1" id="KW-1133">Transmembrane helix</keyword>
<feature type="transmembrane region" description="Helical" evidence="1">
    <location>
        <begin position="37"/>
        <end position="57"/>
    </location>
</feature>
<sequence>MQNKSTKYNLLMSVCTAIVVMTAINSIGIATNLVSSTFFNVIQASTIIVGYGIVIYVSKKIKISSIMLIGFDIILIILNHSLAMVSLALIVMMIEVFSYSNELDYRRLLRIYFSIVLSLFLVIVMMYYLFNFNNHDFSMWRNGAMIYRKALGFLQPNVASMLWISIFFSFIGLLNDRHVFIKLVAFLIPSWFLFNETQSRTSMYVLILLAMAVVLLKNRLDSQAPFLLKKATFSMPIILTTISLILLFYPTNRVIDSLLSGRITLYKTFYQQYGIHLIGQSALEEAMLDNSYLQAIMSKGILFFLVLLFIIVVLLGHKKSYTYRSLLLFMGYFLISFTETSLQHFELLLPIVLVSMIKGSDKEVHLK</sequence>
<feature type="transmembrane region" description="Helical" evidence="1">
    <location>
        <begin position="232"/>
        <end position="249"/>
    </location>
</feature>
<feature type="transmembrane region" description="Helical" evidence="1">
    <location>
        <begin position="329"/>
        <end position="357"/>
    </location>
</feature>
<feature type="transmembrane region" description="Helical" evidence="1">
    <location>
        <begin position="9"/>
        <end position="31"/>
    </location>
</feature>
<dbReference type="OrthoDB" id="2340026at2"/>
<keyword evidence="1" id="KW-0472">Membrane</keyword>
<dbReference type="InParanoid" id="A0A0R2G0V9"/>
<evidence type="ECO:0000256" key="1">
    <source>
        <dbReference type="SAM" id="Phobius"/>
    </source>
</evidence>
<accession>A0A0R2G0V9</accession>
<dbReference type="STRING" id="1123500.GCA_000420365_01206"/>
<comment type="caution">
    <text evidence="2">The sequence shown here is derived from an EMBL/GenBank/DDBJ whole genome shotgun (WGS) entry which is preliminary data.</text>
</comment>
<feature type="transmembrane region" description="Helical" evidence="1">
    <location>
        <begin position="201"/>
        <end position="220"/>
    </location>
</feature>
<feature type="transmembrane region" description="Helical" evidence="1">
    <location>
        <begin position="151"/>
        <end position="171"/>
    </location>
</feature>
<keyword evidence="1" id="KW-0812">Transmembrane</keyword>
<reference evidence="2 3" key="1">
    <citation type="journal article" date="2015" name="Genome Announc.">
        <title>Expanding the biotechnology potential of lactobacilli through comparative genomics of 213 strains and associated genera.</title>
        <authorList>
            <person name="Sun Z."/>
            <person name="Harris H.M."/>
            <person name="McCann A."/>
            <person name="Guo C."/>
            <person name="Argimon S."/>
            <person name="Zhang W."/>
            <person name="Yang X."/>
            <person name="Jeffery I.B."/>
            <person name="Cooney J.C."/>
            <person name="Kagawa T.F."/>
            <person name="Liu W."/>
            <person name="Song Y."/>
            <person name="Salvetti E."/>
            <person name="Wrobel A."/>
            <person name="Rasinkangas P."/>
            <person name="Parkhill J."/>
            <person name="Rea M.C."/>
            <person name="O'Sullivan O."/>
            <person name="Ritari J."/>
            <person name="Douillard F.P."/>
            <person name="Paul Ross R."/>
            <person name="Yang R."/>
            <person name="Briner A.E."/>
            <person name="Felis G.E."/>
            <person name="de Vos W.M."/>
            <person name="Barrangou R."/>
            <person name="Klaenhammer T.R."/>
            <person name="Caufield P.W."/>
            <person name="Cui Y."/>
            <person name="Zhang H."/>
            <person name="O'Toole P.W."/>
        </authorList>
    </citation>
    <scope>NUCLEOTIDE SEQUENCE [LARGE SCALE GENOMIC DNA]</scope>
    <source>
        <strain evidence="2 3">DSM 20190</strain>
    </source>
</reference>
<name>A0A0R2G0V9_9LACO</name>
<dbReference type="PATRIC" id="fig|1123500.6.peg.1154"/>
<dbReference type="EMBL" id="JQAX01000004">
    <property type="protein sequence ID" value="KRN31271.1"/>
    <property type="molecule type" value="Genomic_DNA"/>
</dbReference>